<gene>
    <name evidence="2" type="ORF">g.22</name>
</gene>
<proteinExistence type="predicted"/>
<feature type="compositionally biased region" description="Low complexity" evidence="1">
    <location>
        <begin position="128"/>
        <end position="143"/>
    </location>
</feature>
<feature type="region of interest" description="Disordered" evidence="1">
    <location>
        <begin position="1"/>
        <end position="37"/>
    </location>
</feature>
<name>A0A1D1ZHK0_9ARAE</name>
<feature type="non-terminal residue" evidence="2">
    <location>
        <position position="1"/>
    </location>
</feature>
<reference evidence="2" key="1">
    <citation type="submission" date="2015-07" db="EMBL/GenBank/DDBJ databases">
        <title>Transcriptome Assembly of Anthurium amnicola.</title>
        <authorList>
            <person name="Suzuki J."/>
        </authorList>
    </citation>
    <scope>NUCLEOTIDE SEQUENCE</scope>
</reference>
<accession>A0A1D1ZHK0</accession>
<feature type="compositionally biased region" description="Low complexity" evidence="1">
    <location>
        <begin position="16"/>
        <end position="29"/>
    </location>
</feature>
<dbReference type="AlphaFoldDB" id="A0A1D1ZHK0"/>
<protein>
    <submittedName>
        <fullName evidence="2">Uncharacterized protein</fullName>
    </submittedName>
</protein>
<evidence type="ECO:0000313" key="2">
    <source>
        <dbReference type="EMBL" id="JAT66414.1"/>
    </source>
</evidence>
<dbReference type="EMBL" id="GDJX01001522">
    <property type="protein sequence ID" value="JAT66414.1"/>
    <property type="molecule type" value="Transcribed_RNA"/>
</dbReference>
<sequence>LNFPENVRIRPPDTVPQAATQLAPQPASPNLLASGAHPFRRFSSSDIQDYMEYSRLLQGAGELQRQPTSLLDQMLYSSSSSSSMVATTPHTSYAASSVSPSSSSSYPLLYSMERTEQQRQLQQLQLQQLQQQQQQLQQQQQRQMGYVRPPDNRGQGGGLGYLPRDRQEPGWQPPSSSS</sequence>
<evidence type="ECO:0000256" key="1">
    <source>
        <dbReference type="SAM" id="MobiDB-lite"/>
    </source>
</evidence>
<feature type="region of interest" description="Disordered" evidence="1">
    <location>
        <begin position="76"/>
        <end position="106"/>
    </location>
</feature>
<feature type="region of interest" description="Disordered" evidence="1">
    <location>
        <begin position="128"/>
        <end position="178"/>
    </location>
</feature>
<organism evidence="2">
    <name type="scientific">Anthurium amnicola</name>
    <dbReference type="NCBI Taxonomy" id="1678845"/>
    <lineage>
        <taxon>Eukaryota</taxon>
        <taxon>Viridiplantae</taxon>
        <taxon>Streptophyta</taxon>
        <taxon>Embryophyta</taxon>
        <taxon>Tracheophyta</taxon>
        <taxon>Spermatophyta</taxon>
        <taxon>Magnoliopsida</taxon>
        <taxon>Liliopsida</taxon>
        <taxon>Araceae</taxon>
        <taxon>Pothoideae</taxon>
        <taxon>Potheae</taxon>
        <taxon>Anthurium</taxon>
    </lineage>
</organism>
<feature type="compositionally biased region" description="Low complexity" evidence="1">
    <location>
        <begin position="92"/>
        <end position="106"/>
    </location>
</feature>